<evidence type="ECO:0008006" key="4">
    <source>
        <dbReference type="Google" id="ProtNLM"/>
    </source>
</evidence>
<evidence type="ECO:0000313" key="2">
    <source>
        <dbReference type="EnsemblPlants" id="KQJ88870"/>
    </source>
</evidence>
<name>A0A0Q3EMW9_BRADI</name>
<reference evidence="2" key="3">
    <citation type="submission" date="2018-08" db="UniProtKB">
        <authorList>
            <consortium name="EnsemblPlants"/>
        </authorList>
    </citation>
    <scope>IDENTIFICATION</scope>
    <source>
        <strain evidence="2">cv. Bd21</strain>
    </source>
</reference>
<dbReference type="EMBL" id="CM000883">
    <property type="protein sequence ID" value="KQJ88870.1"/>
    <property type="molecule type" value="Genomic_DNA"/>
</dbReference>
<evidence type="ECO:0000313" key="1">
    <source>
        <dbReference type="EMBL" id="KQJ88870.1"/>
    </source>
</evidence>
<dbReference type="EnsemblPlants" id="KQJ88870">
    <property type="protein sequence ID" value="KQJ88870"/>
    <property type="gene ID" value="BRADI_4g21834v3"/>
</dbReference>
<evidence type="ECO:0000313" key="3">
    <source>
        <dbReference type="Proteomes" id="UP000008810"/>
    </source>
</evidence>
<dbReference type="Proteomes" id="UP000008810">
    <property type="component" value="Chromosome 4"/>
</dbReference>
<dbReference type="Gramene" id="KQJ88870">
    <property type="protein sequence ID" value="KQJ88870"/>
    <property type="gene ID" value="BRADI_4g21834v3"/>
</dbReference>
<keyword evidence="3" id="KW-1185">Reference proteome</keyword>
<organism evidence="1">
    <name type="scientific">Brachypodium distachyon</name>
    <name type="common">Purple false brome</name>
    <name type="synonym">Trachynia distachya</name>
    <dbReference type="NCBI Taxonomy" id="15368"/>
    <lineage>
        <taxon>Eukaryota</taxon>
        <taxon>Viridiplantae</taxon>
        <taxon>Streptophyta</taxon>
        <taxon>Embryophyta</taxon>
        <taxon>Tracheophyta</taxon>
        <taxon>Spermatophyta</taxon>
        <taxon>Magnoliopsida</taxon>
        <taxon>Liliopsida</taxon>
        <taxon>Poales</taxon>
        <taxon>Poaceae</taxon>
        <taxon>BOP clade</taxon>
        <taxon>Pooideae</taxon>
        <taxon>Stipodae</taxon>
        <taxon>Brachypodieae</taxon>
        <taxon>Brachypodium</taxon>
    </lineage>
</organism>
<dbReference type="InParanoid" id="A0A0Q3EMW9"/>
<protein>
    <recommendedName>
        <fullName evidence="4">Reverse transcriptase zinc-binding domain-containing protein</fullName>
    </recommendedName>
</protein>
<reference evidence="1 2" key="1">
    <citation type="journal article" date="2010" name="Nature">
        <title>Genome sequencing and analysis of the model grass Brachypodium distachyon.</title>
        <authorList>
            <consortium name="International Brachypodium Initiative"/>
        </authorList>
    </citation>
    <scope>NUCLEOTIDE SEQUENCE [LARGE SCALE GENOMIC DNA]</scope>
    <source>
        <strain evidence="1 2">Bd21</strain>
    </source>
</reference>
<proteinExistence type="predicted"/>
<dbReference type="OrthoDB" id="693277at2759"/>
<reference evidence="1" key="2">
    <citation type="submission" date="2017-06" db="EMBL/GenBank/DDBJ databases">
        <title>WGS assembly of Brachypodium distachyon.</title>
        <authorList>
            <consortium name="The International Brachypodium Initiative"/>
            <person name="Lucas S."/>
            <person name="Harmon-Smith M."/>
            <person name="Lail K."/>
            <person name="Tice H."/>
            <person name="Grimwood J."/>
            <person name="Bruce D."/>
            <person name="Barry K."/>
            <person name="Shu S."/>
            <person name="Lindquist E."/>
            <person name="Wang M."/>
            <person name="Pitluck S."/>
            <person name="Vogel J.P."/>
            <person name="Garvin D.F."/>
            <person name="Mockler T.C."/>
            <person name="Schmutz J."/>
            <person name="Rokhsar D."/>
            <person name="Bevan M.W."/>
        </authorList>
    </citation>
    <scope>NUCLEOTIDE SEQUENCE</scope>
    <source>
        <strain evidence="1">Bd21</strain>
    </source>
</reference>
<sequence length="123" mass="15036">MDVPSYNCIMCDENVLEKRDHLFFHCKFSKTCWRYLCPNFSAKQNVHANVSHIKEELSVPFHVEIMTLCAWSIWKTRNDYISNNVIPSFYRCRRLFKEELNMVFHRSKRKKYVNFETWISLFR</sequence>
<dbReference type="AlphaFoldDB" id="A0A0Q3EMW9"/>
<accession>A0A0Q3EMW9</accession>
<gene>
    <name evidence="1" type="ORF">BRADI_4g21834v3</name>
</gene>